<organism evidence="1 2">
    <name type="scientific">Fusarium decemcellulare</name>
    <dbReference type="NCBI Taxonomy" id="57161"/>
    <lineage>
        <taxon>Eukaryota</taxon>
        <taxon>Fungi</taxon>
        <taxon>Dikarya</taxon>
        <taxon>Ascomycota</taxon>
        <taxon>Pezizomycotina</taxon>
        <taxon>Sordariomycetes</taxon>
        <taxon>Hypocreomycetidae</taxon>
        <taxon>Hypocreales</taxon>
        <taxon>Nectriaceae</taxon>
        <taxon>Fusarium</taxon>
        <taxon>Fusarium decemcellulare species complex</taxon>
    </lineage>
</organism>
<dbReference type="Proteomes" id="UP001148629">
    <property type="component" value="Unassembled WGS sequence"/>
</dbReference>
<dbReference type="EMBL" id="JANRMS010003494">
    <property type="protein sequence ID" value="KAJ3518200.1"/>
    <property type="molecule type" value="Genomic_DNA"/>
</dbReference>
<accession>A0ACC1RFG8</accession>
<reference evidence="1" key="1">
    <citation type="submission" date="2022-08" db="EMBL/GenBank/DDBJ databases">
        <title>Genome Sequence of Fusarium decemcellulare.</title>
        <authorList>
            <person name="Buettner E."/>
        </authorList>
    </citation>
    <scope>NUCLEOTIDE SEQUENCE</scope>
    <source>
        <strain evidence="1">Babe19</strain>
    </source>
</reference>
<evidence type="ECO:0000313" key="1">
    <source>
        <dbReference type="EMBL" id="KAJ3518200.1"/>
    </source>
</evidence>
<name>A0ACC1RFG8_9HYPO</name>
<keyword evidence="2" id="KW-1185">Reference proteome</keyword>
<gene>
    <name evidence="1" type="ORF">NM208_g14603</name>
</gene>
<comment type="caution">
    <text evidence="1">The sequence shown here is derived from an EMBL/GenBank/DDBJ whole genome shotgun (WGS) entry which is preliminary data.</text>
</comment>
<proteinExistence type="predicted"/>
<sequence length="79" mass="8563">MGAQVLVEQTSFNNVQRAIITNLDSDEDGFAVEKNNLFTSSDTQITQEKDFTPPYDYTTDPASCICELVKAKAGTGVVA</sequence>
<protein>
    <submittedName>
        <fullName evidence="1">Uncharacterized protein</fullName>
    </submittedName>
</protein>
<evidence type="ECO:0000313" key="2">
    <source>
        <dbReference type="Proteomes" id="UP001148629"/>
    </source>
</evidence>